<keyword evidence="1" id="KW-0812">Transmembrane</keyword>
<evidence type="ECO:0000313" key="3">
    <source>
        <dbReference type="EMBL" id="KKQ11360.1"/>
    </source>
</evidence>
<feature type="domain" description="M23ase beta-sheet core" evidence="2">
    <location>
        <begin position="66"/>
        <end position="134"/>
    </location>
</feature>
<feature type="transmembrane region" description="Helical" evidence="1">
    <location>
        <begin position="6"/>
        <end position="26"/>
    </location>
</feature>
<dbReference type="AlphaFoldDB" id="A0A0G0FCW7"/>
<evidence type="ECO:0000313" key="4">
    <source>
        <dbReference type="Proteomes" id="UP000034075"/>
    </source>
</evidence>
<proteinExistence type="predicted"/>
<name>A0A0G0FCW7_9BACT</name>
<dbReference type="Proteomes" id="UP000034075">
    <property type="component" value="Unassembled WGS sequence"/>
</dbReference>
<organism evidence="3 4">
    <name type="scientific">candidate division WS6 bacterium GW2011_GWC2_36_7</name>
    <dbReference type="NCBI Taxonomy" id="1619091"/>
    <lineage>
        <taxon>Bacteria</taxon>
        <taxon>Candidatus Dojkabacteria</taxon>
    </lineage>
</organism>
<evidence type="ECO:0000259" key="2">
    <source>
        <dbReference type="Pfam" id="PF01551"/>
    </source>
</evidence>
<sequence>MKNTTAIFVFLGLIFVGVIIFAFIYLPKMVEANGIGYKNITLELPVDMTNMRYYDKGVTSFCVNNDNGIGIEVKENAPVLAPVSGVITDIYEGPNRVVIQPETNVLVSVSPLVRLNVIVGDFVNAGDVLGYSEGSDIHFILDNQKNGRYECPFLYLDDSGKNTLLEGLKLTTESTGRICECDVMKY</sequence>
<dbReference type="Pfam" id="PF01551">
    <property type="entry name" value="Peptidase_M23"/>
    <property type="match status" value="1"/>
</dbReference>
<comment type="caution">
    <text evidence="3">The sequence shown here is derived from an EMBL/GenBank/DDBJ whole genome shotgun (WGS) entry which is preliminary data.</text>
</comment>
<evidence type="ECO:0000256" key="1">
    <source>
        <dbReference type="SAM" id="Phobius"/>
    </source>
</evidence>
<protein>
    <recommendedName>
        <fullName evidence="2">M23ase beta-sheet core domain-containing protein</fullName>
    </recommendedName>
</protein>
<dbReference type="EMBL" id="LBSF01000031">
    <property type="protein sequence ID" value="KKQ11360.1"/>
    <property type="molecule type" value="Genomic_DNA"/>
</dbReference>
<dbReference type="Gene3D" id="2.70.70.10">
    <property type="entry name" value="Glucose Permease (Domain IIA)"/>
    <property type="match status" value="1"/>
</dbReference>
<dbReference type="InterPro" id="IPR016047">
    <property type="entry name" value="M23ase_b-sheet_dom"/>
</dbReference>
<accession>A0A0G0FCW7</accession>
<dbReference type="InterPro" id="IPR011055">
    <property type="entry name" value="Dup_hybrid_motif"/>
</dbReference>
<gene>
    <name evidence="3" type="ORF">US24_C0031G0007</name>
</gene>
<reference evidence="3 4" key="1">
    <citation type="journal article" date="2015" name="Nature">
        <title>rRNA introns, odd ribosomes, and small enigmatic genomes across a large radiation of phyla.</title>
        <authorList>
            <person name="Brown C.T."/>
            <person name="Hug L.A."/>
            <person name="Thomas B.C."/>
            <person name="Sharon I."/>
            <person name="Castelle C.J."/>
            <person name="Singh A."/>
            <person name="Wilkins M.J."/>
            <person name="Williams K.H."/>
            <person name="Banfield J.F."/>
        </authorList>
    </citation>
    <scope>NUCLEOTIDE SEQUENCE [LARGE SCALE GENOMIC DNA]</scope>
</reference>
<keyword evidence="1" id="KW-0472">Membrane</keyword>
<dbReference type="CDD" id="cd12797">
    <property type="entry name" value="M23_peptidase"/>
    <property type="match status" value="1"/>
</dbReference>
<dbReference type="SUPFAM" id="SSF51261">
    <property type="entry name" value="Duplicated hybrid motif"/>
    <property type="match status" value="1"/>
</dbReference>
<keyword evidence="1" id="KW-1133">Transmembrane helix</keyword>